<protein>
    <submittedName>
        <fullName evidence="1">Uncharacterized protein</fullName>
    </submittedName>
</protein>
<organism evidence="1 2">
    <name type="scientific">Streptomyces composti</name>
    <dbReference type="NCBI Taxonomy" id="2720025"/>
    <lineage>
        <taxon>Bacteria</taxon>
        <taxon>Bacillati</taxon>
        <taxon>Actinomycetota</taxon>
        <taxon>Actinomycetes</taxon>
        <taxon>Kitasatosporales</taxon>
        <taxon>Streptomycetaceae</taxon>
        <taxon>Streptomyces</taxon>
    </lineage>
</organism>
<evidence type="ECO:0000313" key="1">
    <source>
        <dbReference type="EMBL" id="NJP52594.1"/>
    </source>
</evidence>
<reference evidence="1 2" key="1">
    <citation type="submission" date="2020-03" db="EMBL/GenBank/DDBJ databases">
        <title>WGS of actinomycetes isolated from Thailand.</title>
        <authorList>
            <person name="Thawai C."/>
        </authorList>
    </citation>
    <scope>NUCLEOTIDE SEQUENCE [LARGE SCALE GENOMIC DNA]</scope>
    <source>
        <strain evidence="1 2">SBST2-5</strain>
    </source>
</reference>
<proteinExistence type="predicted"/>
<accession>A0ABX1A7Y0</accession>
<dbReference type="EMBL" id="JAATEM010000027">
    <property type="protein sequence ID" value="NJP52594.1"/>
    <property type="molecule type" value="Genomic_DNA"/>
</dbReference>
<comment type="caution">
    <text evidence="1">The sequence shown here is derived from an EMBL/GenBank/DDBJ whole genome shotgun (WGS) entry which is preliminary data.</text>
</comment>
<dbReference type="RefSeq" id="WP_167997439.1">
    <property type="nucleotide sequence ID" value="NZ_JAATEM010000027.1"/>
</dbReference>
<gene>
    <name evidence="1" type="ORF">HCJ93_21655</name>
</gene>
<dbReference type="Proteomes" id="UP000730591">
    <property type="component" value="Unassembled WGS sequence"/>
</dbReference>
<name>A0ABX1A7Y0_9ACTN</name>
<sequence>MEVFGSDRIELTCDDGLGFKNGASDEVWFLKSRLSGGAVQNLDPEWCEERLTQLDFSVDLFYGALDLAAADVRTCTDFDAPAMRGFMFWSRTNRYIAEGLDPEGWQRTSRDSILRMIHPSMSHAVTAISAKGGVGDLNAKVRSKNPKGAAMARMVEKNGQFALLSHDEVLYGRELDQIPTWCLLYEWDKGVISAELSLPIKMNGKFVDEWQERIPLRLPDLGDPGADIALLDDPGDGSGPEVVVELLGG</sequence>
<evidence type="ECO:0000313" key="2">
    <source>
        <dbReference type="Proteomes" id="UP000730591"/>
    </source>
</evidence>
<keyword evidence="2" id="KW-1185">Reference proteome</keyword>